<protein>
    <submittedName>
        <fullName evidence="1">Uncharacterized protein</fullName>
    </submittedName>
</protein>
<proteinExistence type="predicted"/>
<gene>
    <name evidence="1" type="ordered locus">BC1002_6110</name>
</gene>
<dbReference type="KEGG" id="bge:BC1002_6110"/>
<dbReference type="HOGENOM" id="CLU_2477311_0_0_4"/>
<reference evidence="2" key="1">
    <citation type="submission" date="2010-04" db="EMBL/GenBank/DDBJ databases">
        <title>Complete sequence of chromosome 3 of Burkholderia sp. CCGE1002.</title>
        <authorList>
            <consortium name="US DOE Joint Genome Institute"/>
            <person name="Lucas S."/>
            <person name="Copeland A."/>
            <person name="Lapidus A."/>
            <person name="Cheng J.-F."/>
            <person name="Bruce D."/>
            <person name="Goodwin L."/>
            <person name="Pitluck S."/>
            <person name="Chertkov O."/>
            <person name="Detter J.C."/>
            <person name="Han C."/>
            <person name="Tapia R."/>
            <person name="Land M."/>
            <person name="Hauser L."/>
            <person name="Kyrpides N."/>
            <person name="Ovchinnikova G."/>
            <person name="Martinez-Romero E."/>
            <person name="Hernandez M.A.R."/>
            <person name="Tiedje J.M."/>
            <person name="Woyke T."/>
        </authorList>
    </citation>
    <scope>NUCLEOTIDE SEQUENCE [LARGE SCALE GENOMIC DNA]</scope>
    <source>
        <strain evidence="2">CCGE1002</strain>
    </source>
</reference>
<reference evidence="1 2" key="2">
    <citation type="journal article" date="2012" name="J. Bacteriol.">
        <title>Genome Sequences of Burkholderia sp. Strains CCGE1002 and H160, Isolated from Legume Nodules in Mexico and Brazil.</title>
        <authorList>
            <person name="Ormeno-Orrillo E."/>
            <person name="Rogel M.A."/>
            <person name="Chueire L.M."/>
            <person name="Tiedje J.M."/>
            <person name="Martinez-Romero E."/>
            <person name="Hungria M."/>
        </authorList>
    </citation>
    <scope>NUCLEOTIDE SEQUENCE [LARGE SCALE GENOMIC DNA]</scope>
    <source>
        <strain evidence="1 2">CCGE1002</strain>
    </source>
</reference>
<dbReference type="EMBL" id="CP002015">
    <property type="protein sequence ID" value="ADG19976.1"/>
    <property type="molecule type" value="Genomic_DNA"/>
</dbReference>
<dbReference type="Proteomes" id="UP000002190">
    <property type="component" value="Chromosome 3"/>
</dbReference>
<sequence length="88" mass="9563">MQRTYPYKGFEITVELEPVWEPSGRAVPSPPRGFVAIVSIGAKGLPTSLVSPTRLMKDTQKPFETEAAALMAGCSAGQRVIDDTLLRE</sequence>
<evidence type="ECO:0000313" key="2">
    <source>
        <dbReference type="Proteomes" id="UP000002190"/>
    </source>
</evidence>
<accession>D5WL80</accession>
<dbReference type="STRING" id="640511.BC1002_6110"/>
<name>D5WL80_PARAM</name>
<dbReference type="eggNOG" id="ENOG50316VW">
    <property type="taxonomic scope" value="Bacteria"/>
</dbReference>
<organism evidence="1 2">
    <name type="scientific">Paraburkholderia atlantica</name>
    <dbReference type="NCBI Taxonomy" id="2654982"/>
    <lineage>
        <taxon>Bacteria</taxon>
        <taxon>Pseudomonadati</taxon>
        <taxon>Pseudomonadota</taxon>
        <taxon>Betaproteobacteria</taxon>
        <taxon>Burkholderiales</taxon>
        <taxon>Burkholderiaceae</taxon>
        <taxon>Paraburkholderia</taxon>
    </lineage>
</organism>
<evidence type="ECO:0000313" key="1">
    <source>
        <dbReference type="EMBL" id="ADG19976.1"/>
    </source>
</evidence>
<dbReference type="AlphaFoldDB" id="D5WL80"/>